<accession>A0ABD1YLD9</accession>
<evidence type="ECO:0000313" key="2">
    <source>
        <dbReference type="Proteomes" id="UP001605036"/>
    </source>
</evidence>
<reference evidence="1 2" key="1">
    <citation type="submission" date="2024-09" db="EMBL/GenBank/DDBJ databases">
        <title>Chromosome-scale assembly of Riccia fluitans.</title>
        <authorList>
            <person name="Paukszto L."/>
            <person name="Sawicki J."/>
            <person name="Karawczyk K."/>
            <person name="Piernik-Szablinska J."/>
            <person name="Szczecinska M."/>
            <person name="Mazdziarz M."/>
        </authorList>
    </citation>
    <scope>NUCLEOTIDE SEQUENCE [LARGE SCALE GENOMIC DNA]</scope>
    <source>
        <strain evidence="1">Rf_01</strain>
        <tissue evidence="1">Aerial parts of the thallus</tissue>
    </source>
</reference>
<gene>
    <name evidence="1" type="ORF">R1flu_014978</name>
</gene>
<dbReference type="AlphaFoldDB" id="A0ABD1YLD9"/>
<keyword evidence="2" id="KW-1185">Reference proteome</keyword>
<evidence type="ECO:0000313" key="1">
    <source>
        <dbReference type="EMBL" id="KAL2630292.1"/>
    </source>
</evidence>
<sequence length="110" mass="12429">MIVATTSVFVEEPYCRSRCYGQQGVEERRALHLSPGIFPDILAPTAGRSWVHSERGEAFLQLKLLQMISTSESELSLLVLFGSTKCQRPSTSYKLCIRQHQVTAIVREKM</sequence>
<organism evidence="1 2">
    <name type="scientific">Riccia fluitans</name>
    <dbReference type="NCBI Taxonomy" id="41844"/>
    <lineage>
        <taxon>Eukaryota</taxon>
        <taxon>Viridiplantae</taxon>
        <taxon>Streptophyta</taxon>
        <taxon>Embryophyta</taxon>
        <taxon>Marchantiophyta</taxon>
        <taxon>Marchantiopsida</taxon>
        <taxon>Marchantiidae</taxon>
        <taxon>Marchantiales</taxon>
        <taxon>Ricciaceae</taxon>
        <taxon>Riccia</taxon>
    </lineage>
</organism>
<protein>
    <submittedName>
        <fullName evidence="1">Uncharacterized protein</fullName>
    </submittedName>
</protein>
<comment type="caution">
    <text evidence="1">The sequence shown here is derived from an EMBL/GenBank/DDBJ whole genome shotgun (WGS) entry which is preliminary data.</text>
</comment>
<proteinExistence type="predicted"/>
<dbReference type="Proteomes" id="UP001605036">
    <property type="component" value="Unassembled WGS sequence"/>
</dbReference>
<name>A0ABD1YLD9_9MARC</name>
<dbReference type="EMBL" id="JBHFFA010000004">
    <property type="protein sequence ID" value="KAL2630292.1"/>
    <property type="molecule type" value="Genomic_DNA"/>
</dbReference>